<comment type="caution">
    <text evidence="2">The sequence shown here is derived from an EMBL/GenBank/DDBJ whole genome shotgun (WGS) entry which is preliminary data.</text>
</comment>
<dbReference type="AlphaFoldDB" id="A0AA40D695"/>
<accession>A0AA40D695</accession>
<feature type="compositionally biased region" description="Basic and acidic residues" evidence="1">
    <location>
        <begin position="142"/>
        <end position="194"/>
    </location>
</feature>
<sequence>MTSIDDVQEKTHPEPSVSHSGANPELKKSTPTLRSALFRNLFSFKAMSIGSSPGKLPAFLMVTTLLCLATIGAASPLINPEEHRPAEVPHIAPEEHRPIEVPHLAPEHPAYHPAIPQPHHESEEEGEHRPEQPAYHTSFPRPRREFKEEEHRQYFETHRPEGQYHPEEQHRPEGENHPEQQPHTEEQYHPAEQRPEAYHPEPEVRIRSPLPQSPAPLPAGAYTPSTACPPSLEGQWNCMLTSWQRCGSGIWSAVMPTAKGTQCAPGGIAAELKTVNAPEYPPSTDSNPNPDQPQLPGPQGNTDGWGQGLPPKYSEGGRVGVSIGLAIAGVVVVVAGLA</sequence>
<feature type="region of interest" description="Disordered" evidence="1">
    <location>
        <begin position="1"/>
        <end position="30"/>
    </location>
</feature>
<organism evidence="2 3">
    <name type="scientific">Cercophora samala</name>
    <dbReference type="NCBI Taxonomy" id="330535"/>
    <lineage>
        <taxon>Eukaryota</taxon>
        <taxon>Fungi</taxon>
        <taxon>Dikarya</taxon>
        <taxon>Ascomycota</taxon>
        <taxon>Pezizomycotina</taxon>
        <taxon>Sordariomycetes</taxon>
        <taxon>Sordariomycetidae</taxon>
        <taxon>Sordariales</taxon>
        <taxon>Lasiosphaeriaceae</taxon>
        <taxon>Cercophora</taxon>
    </lineage>
</organism>
<feature type="compositionally biased region" description="Basic and acidic residues" evidence="1">
    <location>
        <begin position="118"/>
        <end position="131"/>
    </location>
</feature>
<feature type="region of interest" description="Disordered" evidence="1">
    <location>
        <begin position="106"/>
        <end position="194"/>
    </location>
</feature>
<gene>
    <name evidence="2" type="ORF">QBC41DRAFT_368394</name>
</gene>
<evidence type="ECO:0000313" key="3">
    <source>
        <dbReference type="Proteomes" id="UP001174997"/>
    </source>
</evidence>
<protein>
    <submittedName>
        <fullName evidence="2">Uncharacterized protein</fullName>
    </submittedName>
</protein>
<keyword evidence="3" id="KW-1185">Reference proteome</keyword>
<dbReference type="EMBL" id="JAULSY010000146">
    <property type="protein sequence ID" value="KAK0662033.1"/>
    <property type="molecule type" value="Genomic_DNA"/>
</dbReference>
<evidence type="ECO:0000256" key="1">
    <source>
        <dbReference type="SAM" id="MobiDB-lite"/>
    </source>
</evidence>
<feature type="region of interest" description="Disordered" evidence="1">
    <location>
        <begin position="277"/>
        <end position="313"/>
    </location>
</feature>
<dbReference type="Proteomes" id="UP001174997">
    <property type="component" value="Unassembled WGS sequence"/>
</dbReference>
<name>A0AA40D695_9PEZI</name>
<evidence type="ECO:0000313" key="2">
    <source>
        <dbReference type="EMBL" id="KAK0662033.1"/>
    </source>
</evidence>
<proteinExistence type="predicted"/>
<reference evidence="2" key="1">
    <citation type="submission" date="2023-06" db="EMBL/GenBank/DDBJ databases">
        <title>Genome-scale phylogeny and comparative genomics of the fungal order Sordariales.</title>
        <authorList>
            <consortium name="Lawrence Berkeley National Laboratory"/>
            <person name="Hensen N."/>
            <person name="Bonometti L."/>
            <person name="Westerberg I."/>
            <person name="Brannstrom I.O."/>
            <person name="Guillou S."/>
            <person name="Cros-Aarteil S."/>
            <person name="Calhoun S."/>
            <person name="Haridas S."/>
            <person name="Kuo A."/>
            <person name="Mondo S."/>
            <person name="Pangilinan J."/>
            <person name="Riley R."/>
            <person name="Labutti K."/>
            <person name="Andreopoulos B."/>
            <person name="Lipzen A."/>
            <person name="Chen C."/>
            <person name="Yanf M."/>
            <person name="Daum C."/>
            <person name="Ng V."/>
            <person name="Clum A."/>
            <person name="Steindorff A."/>
            <person name="Ohm R."/>
            <person name="Martin F."/>
            <person name="Silar P."/>
            <person name="Natvig D."/>
            <person name="Lalanne C."/>
            <person name="Gautier V."/>
            <person name="Ament-Velasquez S.L."/>
            <person name="Kruys A."/>
            <person name="Hutchinson M.I."/>
            <person name="Powell A.J."/>
            <person name="Barry K."/>
            <person name="Miller A.N."/>
            <person name="Grigoriev I.V."/>
            <person name="Debuchy R."/>
            <person name="Gladieux P."/>
            <person name="Thoren M.H."/>
            <person name="Johannesson H."/>
        </authorList>
    </citation>
    <scope>NUCLEOTIDE SEQUENCE</scope>
    <source>
        <strain evidence="2">CBS 307.81</strain>
    </source>
</reference>